<dbReference type="Pfam" id="PF19786">
    <property type="entry name" value="DUF6270"/>
    <property type="match status" value="1"/>
</dbReference>
<dbReference type="InterPro" id="IPR037359">
    <property type="entry name" value="NST/OST"/>
</dbReference>
<dbReference type="PANTHER" id="PTHR10605">
    <property type="entry name" value="HEPARAN SULFATE SULFOTRANSFERASE"/>
    <property type="match status" value="1"/>
</dbReference>
<dbReference type="OrthoDB" id="8421922at2"/>
<dbReference type="RefSeq" id="WP_098464553.1">
    <property type="nucleotide sequence ID" value="NZ_PDJJ01000001.1"/>
</dbReference>
<protein>
    <recommendedName>
        <fullName evidence="5">Sulfotransferase family protein</fullName>
    </recommendedName>
</protein>
<evidence type="ECO:0000256" key="1">
    <source>
        <dbReference type="ARBA" id="ARBA00022679"/>
    </source>
</evidence>
<dbReference type="InterPro" id="IPR027417">
    <property type="entry name" value="P-loop_NTPase"/>
</dbReference>
<sequence>MTKHRVFIYGSCVSRDTFEHFEPSQFELVQYVARQSAISAYTRPVTLVEPPALNSSFQQRMVTGDYDSSLRTLIPESAAQTDLVLVDLTDERLGVYVLPDGSVVTRSNELVGSGAEQYLPAGSQHLPFGSEQHFQYWSHGIAAVGDLLRQHMPRAAIVLLDVPWAERSENGAPTPESFGISAAEANPVFDAYVDVAAQALQAEVISLRPDEVLSGPDHPWGDAPFHYAGSVYRKLVTTITGGEGRDPWSQQEEAVSQVTPTARGPRSSGTRAASGSLTGPPTDTGAPNLILAGTQRGGAEWLSRQLGKLSEVFVAPDGAANFYNRPDRLGDEGSRGKHQEFFAGRGETWRAECSPNYFWHATDGPFSKKSSSAASAIREHGDPSAQILLSLRNPVERALSAYWVHFSAGKFDLPTSIFRLPSNLGVIDLGFYRKHYTHWSDHLGPDRLHVVLHDEMADPAALLARVRRDILGITRDVEATELGDLSVPDEHAAWLTLFKKRWPVPAAEVAALHALYRDDIAFVEDLMGCSLPEWSDLDLVLERLGV</sequence>
<feature type="compositionally biased region" description="Polar residues" evidence="2">
    <location>
        <begin position="248"/>
        <end position="260"/>
    </location>
</feature>
<dbReference type="SUPFAM" id="SSF52540">
    <property type="entry name" value="P-loop containing nucleoside triphosphate hydrolases"/>
    <property type="match status" value="1"/>
</dbReference>
<feature type="compositionally biased region" description="Polar residues" evidence="2">
    <location>
        <begin position="267"/>
        <end position="281"/>
    </location>
</feature>
<dbReference type="EMBL" id="PDJJ01000001">
    <property type="protein sequence ID" value="PFG44333.1"/>
    <property type="molecule type" value="Genomic_DNA"/>
</dbReference>
<dbReference type="Proteomes" id="UP000224130">
    <property type="component" value="Unassembled WGS sequence"/>
</dbReference>
<dbReference type="InterPro" id="IPR046237">
    <property type="entry name" value="DUF6270"/>
</dbReference>
<evidence type="ECO:0000256" key="2">
    <source>
        <dbReference type="SAM" id="MobiDB-lite"/>
    </source>
</evidence>
<reference evidence="3 4" key="1">
    <citation type="submission" date="2017-10" db="EMBL/GenBank/DDBJ databases">
        <title>Sequencing the genomes of 1000 actinobacteria strains.</title>
        <authorList>
            <person name="Klenk H.-P."/>
        </authorList>
    </citation>
    <scope>NUCLEOTIDE SEQUENCE [LARGE SCALE GENOMIC DNA]</scope>
    <source>
        <strain evidence="3 4">DSM 21863</strain>
    </source>
</reference>
<accession>A0A2A9F015</accession>
<keyword evidence="4" id="KW-1185">Reference proteome</keyword>
<dbReference type="PANTHER" id="PTHR10605:SF56">
    <property type="entry name" value="BIFUNCTIONAL HEPARAN SULFATE N-DEACETYLASE_N-SULFOTRANSFERASE"/>
    <property type="match status" value="1"/>
</dbReference>
<proteinExistence type="predicted"/>
<evidence type="ECO:0000313" key="4">
    <source>
        <dbReference type="Proteomes" id="UP000224130"/>
    </source>
</evidence>
<dbReference type="AlphaFoldDB" id="A0A2A9F015"/>
<name>A0A2A9F015_9MICO</name>
<organism evidence="3 4">
    <name type="scientific">Isoptericola jiangsuensis</name>
    <dbReference type="NCBI Taxonomy" id="548579"/>
    <lineage>
        <taxon>Bacteria</taxon>
        <taxon>Bacillati</taxon>
        <taxon>Actinomycetota</taxon>
        <taxon>Actinomycetes</taxon>
        <taxon>Micrococcales</taxon>
        <taxon>Promicromonosporaceae</taxon>
        <taxon>Isoptericola</taxon>
    </lineage>
</organism>
<feature type="region of interest" description="Disordered" evidence="2">
    <location>
        <begin position="243"/>
        <end position="286"/>
    </location>
</feature>
<keyword evidence="1" id="KW-0808">Transferase</keyword>
<evidence type="ECO:0008006" key="5">
    <source>
        <dbReference type="Google" id="ProtNLM"/>
    </source>
</evidence>
<dbReference type="Gene3D" id="3.40.50.300">
    <property type="entry name" value="P-loop containing nucleotide triphosphate hydrolases"/>
    <property type="match status" value="1"/>
</dbReference>
<gene>
    <name evidence="3" type="ORF">ATJ88_3055</name>
</gene>
<dbReference type="GO" id="GO:0008146">
    <property type="term" value="F:sulfotransferase activity"/>
    <property type="evidence" value="ECO:0007669"/>
    <property type="project" value="InterPro"/>
</dbReference>
<comment type="caution">
    <text evidence="3">The sequence shown here is derived from an EMBL/GenBank/DDBJ whole genome shotgun (WGS) entry which is preliminary data.</text>
</comment>
<evidence type="ECO:0000313" key="3">
    <source>
        <dbReference type="EMBL" id="PFG44333.1"/>
    </source>
</evidence>